<evidence type="ECO:0000256" key="2">
    <source>
        <dbReference type="ARBA" id="ARBA00022723"/>
    </source>
</evidence>
<sequence>MRLFRVLHCLVLLPLAFPASAADTSAPGWAAAGHPTVEAPRVIGSHGLGCIAGAVAMPPEGPGWEVVRLSRNRFWGHPAMIDTLASLAAAATGAGLPPIWIGDVSQPRGGPMPWGHASHQIGLDADVWLDVAPRPARPRPARERLNVPSLVRPDGQDIDPDVYSPGHEALIRSAAQMPEIDRVLVNPAIKRALCRNHGGEAWLRRIRPWAGHDSHMHLRLRCPRGQAGCQDQAPVPLGDGCDASLEWWFRGEARRPAPARPPRLLPANCAGVLAAP</sequence>
<dbReference type="EMBL" id="JACTNF010000005">
    <property type="protein sequence ID" value="MBO1074484.1"/>
    <property type="molecule type" value="Genomic_DNA"/>
</dbReference>
<organism evidence="9 10">
    <name type="scientific">Roseomonas marmotae</name>
    <dbReference type="NCBI Taxonomy" id="2768161"/>
    <lineage>
        <taxon>Bacteria</taxon>
        <taxon>Pseudomonadati</taxon>
        <taxon>Pseudomonadota</taxon>
        <taxon>Alphaproteobacteria</taxon>
        <taxon>Acetobacterales</taxon>
        <taxon>Roseomonadaceae</taxon>
        <taxon>Roseomonas</taxon>
    </lineage>
</organism>
<dbReference type="Pfam" id="PF03411">
    <property type="entry name" value="Peptidase_M74"/>
    <property type="match status" value="1"/>
</dbReference>
<proteinExistence type="predicted"/>
<name>A0ABS3KAI6_9PROT</name>
<evidence type="ECO:0000256" key="5">
    <source>
        <dbReference type="ARBA" id="ARBA00022801"/>
    </source>
</evidence>
<evidence type="ECO:0000313" key="10">
    <source>
        <dbReference type="Proteomes" id="UP001518990"/>
    </source>
</evidence>
<evidence type="ECO:0000256" key="4">
    <source>
        <dbReference type="ARBA" id="ARBA00022764"/>
    </source>
</evidence>
<dbReference type="InterPro" id="IPR005073">
    <property type="entry name" value="Peptidase_M74"/>
</dbReference>
<keyword evidence="7" id="KW-0482">Metalloprotease</keyword>
<feature type="signal peptide" evidence="8">
    <location>
        <begin position="1"/>
        <end position="21"/>
    </location>
</feature>
<evidence type="ECO:0000256" key="1">
    <source>
        <dbReference type="ARBA" id="ARBA00022670"/>
    </source>
</evidence>
<dbReference type="PIRSF" id="PIRSF018455">
    <property type="entry name" value="MepA"/>
    <property type="match status" value="1"/>
</dbReference>
<comment type="caution">
    <text evidence="9">The sequence shown here is derived from an EMBL/GenBank/DDBJ whole genome shotgun (WGS) entry which is preliminary data.</text>
</comment>
<keyword evidence="5" id="KW-0378">Hydrolase</keyword>
<evidence type="ECO:0000313" key="9">
    <source>
        <dbReference type="EMBL" id="MBO1074484.1"/>
    </source>
</evidence>
<evidence type="ECO:0000256" key="8">
    <source>
        <dbReference type="SAM" id="SignalP"/>
    </source>
</evidence>
<dbReference type="SUPFAM" id="SSF55166">
    <property type="entry name" value="Hedgehog/DD-peptidase"/>
    <property type="match status" value="1"/>
</dbReference>
<keyword evidence="4" id="KW-0574">Periplasm</keyword>
<accession>A0ABS3KAI6</accession>
<dbReference type="RefSeq" id="WP_207446057.1">
    <property type="nucleotide sequence ID" value="NZ_CP061091.1"/>
</dbReference>
<evidence type="ECO:0000256" key="6">
    <source>
        <dbReference type="ARBA" id="ARBA00022833"/>
    </source>
</evidence>
<keyword evidence="3 8" id="KW-0732">Signal</keyword>
<keyword evidence="10" id="KW-1185">Reference proteome</keyword>
<evidence type="ECO:0000256" key="7">
    <source>
        <dbReference type="ARBA" id="ARBA00023049"/>
    </source>
</evidence>
<evidence type="ECO:0000256" key="3">
    <source>
        <dbReference type="ARBA" id="ARBA00022729"/>
    </source>
</evidence>
<keyword evidence="2" id="KW-0479">Metal-binding</keyword>
<dbReference type="Proteomes" id="UP001518990">
    <property type="component" value="Unassembled WGS sequence"/>
</dbReference>
<dbReference type="InterPro" id="IPR009045">
    <property type="entry name" value="Zn_M74/Hedgehog-like"/>
</dbReference>
<keyword evidence="6" id="KW-0862">Zinc</keyword>
<dbReference type="NCBIfam" id="NF006947">
    <property type="entry name" value="PRK09429.1"/>
    <property type="match status" value="1"/>
</dbReference>
<keyword evidence="1" id="KW-0645">Protease</keyword>
<reference evidence="9 10" key="1">
    <citation type="submission" date="2020-09" db="EMBL/GenBank/DDBJ databases">
        <title>Roseomonas.</title>
        <authorList>
            <person name="Zhu W."/>
        </authorList>
    </citation>
    <scope>NUCLEOTIDE SEQUENCE [LARGE SCALE GENOMIC DNA]</scope>
    <source>
        <strain evidence="9 10">1311</strain>
    </source>
</reference>
<protein>
    <submittedName>
        <fullName evidence="9">Penicillin-insensitive murein endopeptidase</fullName>
    </submittedName>
</protein>
<gene>
    <name evidence="9" type="primary">mepA</name>
    <name evidence="9" type="ORF">IAI60_07665</name>
</gene>
<feature type="chain" id="PRO_5045481246" evidence="8">
    <location>
        <begin position="22"/>
        <end position="276"/>
    </location>
</feature>
<dbReference type="Gene3D" id="3.30.1380.10">
    <property type="match status" value="1"/>
</dbReference>